<accession>A0A0B3S9W8</accession>
<sequence length="248" mass="26500">MRPAVHIALAAGTVLALAGGGLMLFAPQVPALWQEGFPPLVWTGEGTFAVVNGPGAPLPKGVPLPAPAAQPFADGESRALLVMRDGQLVHEVYGPGIGPETRLNSYSLVKSLVGALVLLAPAEWCENPNSGRVSAYCCLCATPRDWAKVAHYLLQNGTGAHPFLPDTLWRDWILPDLAPAVRHAGAYGGHLRHDVLDRPDEALQGPFSYMAGHGGQVVYLLPARDTVVVRFGARPQLLHTTLYELFPE</sequence>
<evidence type="ECO:0000313" key="2">
    <source>
        <dbReference type="Proteomes" id="UP000030960"/>
    </source>
</evidence>
<keyword evidence="2" id="KW-1185">Reference proteome</keyword>
<evidence type="ECO:0000313" key="1">
    <source>
        <dbReference type="EMBL" id="KHQ53441.1"/>
    </source>
</evidence>
<dbReference type="EMBL" id="JSUQ01000007">
    <property type="protein sequence ID" value="KHQ53441.1"/>
    <property type="molecule type" value="Genomic_DNA"/>
</dbReference>
<organism evidence="1 2">
    <name type="scientific">Mameliella alba</name>
    <dbReference type="NCBI Taxonomy" id="561184"/>
    <lineage>
        <taxon>Bacteria</taxon>
        <taxon>Pseudomonadati</taxon>
        <taxon>Pseudomonadota</taxon>
        <taxon>Alphaproteobacteria</taxon>
        <taxon>Rhodobacterales</taxon>
        <taxon>Roseobacteraceae</taxon>
        <taxon>Mameliella</taxon>
    </lineage>
</organism>
<reference evidence="1 2" key="1">
    <citation type="submission" date="2014-10" db="EMBL/GenBank/DDBJ databases">
        <title>Genome sequence of Ponticoccus sp. strain UMTAT08 isolated from clonal culture of toxic dinoflagellate Alexandrium tamiyavanichii.</title>
        <authorList>
            <person name="Gan H.Y."/>
            <person name="Muhd D.-D."/>
            <person name="Mohd Noor M.E."/>
            <person name="Yeong Y.S."/>
            <person name="Usup G."/>
        </authorList>
    </citation>
    <scope>NUCLEOTIDE SEQUENCE [LARGE SCALE GENOMIC DNA]</scope>
    <source>
        <strain evidence="1 2">UMTAT08</strain>
    </source>
</reference>
<comment type="caution">
    <text evidence="1">The sequence shown here is derived from an EMBL/GenBank/DDBJ whole genome shotgun (WGS) entry which is preliminary data.</text>
</comment>
<protein>
    <submittedName>
        <fullName evidence="1">Beta-lactamase class C-like protein penicillin binding protein</fullName>
    </submittedName>
</protein>
<dbReference type="AlphaFoldDB" id="A0A0B3S9W8"/>
<name>A0A0B3S9W8_9RHOB</name>
<dbReference type="Proteomes" id="UP000030960">
    <property type="component" value="Unassembled WGS sequence"/>
</dbReference>
<dbReference type="InterPro" id="IPR012338">
    <property type="entry name" value="Beta-lactam/transpept-like"/>
</dbReference>
<dbReference type="RefSeq" id="WP_043140374.1">
    <property type="nucleotide sequence ID" value="NZ_JSUQ01000007.1"/>
</dbReference>
<proteinExistence type="predicted"/>
<gene>
    <name evidence="1" type="ORF">OA50_01971</name>
</gene>
<dbReference type="Gene3D" id="3.40.710.10">
    <property type="entry name" value="DD-peptidase/beta-lactamase superfamily"/>
    <property type="match status" value="1"/>
</dbReference>
<dbReference type="SUPFAM" id="SSF56601">
    <property type="entry name" value="beta-lactamase/transpeptidase-like"/>
    <property type="match status" value="2"/>
</dbReference>